<dbReference type="InterPro" id="IPR023780">
    <property type="entry name" value="Chromo_domain"/>
</dbReference>
<keyword evidence="11" id="KW-0472">Membrane</keyword>
<keyword evidence="10 12" id="KW-0040">ANK repeat</keyword>
<dbReference type="GO" id="GO:0006396">
    <property type="term" value="P:RNA processing"/>
    <property type="evidence" value="ECO:0007669"/>
    <property type="project" value="TreeGrafter"/>
</dbReference>
<dbReference type="Proteomes" id="UP001497382">
    <property type="component" value="Unassembled WGS sequence"/>
</dbReference>
<evidence type="ECO:0000313" key="16">
    <source>
        <dbReference type="Proteomes" id="UP001497382"/>
    </source>
</evidence>
<dbReference type="Gene3D" id="2.40.50.40">
    <property type="match status" value="1"/>
</dbReference>
<dbReference type="GO" id="GO:0005694">
    <property type="term" value="C:chromosome"/>
    <property type="evidence" value="ECO:0007669"/>
    <property type="project" value="UniProtKB-ARBA"/>
</dbReference>
<dbReference type="Gene3D" id="1.25.40.20">
    <property type="entry name" value="Ankyrin repeat-containing domain"/>
    <property type="match status" value="1"/>
</dbReference>
<feature type="region of interest" description="Disordered" evidence="13">
    <location>
        <begin position="255"/>
        <end position="284"/>
    </location>
</feature>
<evidence type="ECO:0000256" key="8">
    <source>
        <dbReference type="ARBA" id="ARBA00022737"/>
    </source>
</evidence>
<evidence type="ECO:0000256" key="5">
    <source>
        <dbReference type="ARBA" id="ARBA00022537"/>
    </source>
</evidence>
<sequence>MRKASSPDAKPLADLGKEILSWKMVDTEPKLFLIQGDVYEVEKLVAVKIVKGQKLYRVRWRGYGRDSDTMEPEENLLSCKDMILDLEKKIRNRHERRKNKKSFRPQVCPKELRSSVASDCNKILKDASTWQATEVHPSGPNSKDTFWRDFDEGKISVSGTVYDKDMYSKVKERAERGVRTITLTDGGKMLEPGQKENPTPPLCPKVVLKRKPINRTSNESLSYKSSFKVKPVGLQIRKRKKYDVLRDYRKRKSRIHRRRNLDENGRRKLAFRSSDKADSHTMECGQSSSNILQELLINDELKGSLRPDYILNSSKTDAVKDMKIKLQRESSTREEMVKGEGRKNPLVYKISLQDVVFPYKKDEGKSRKTTFSNMDAAICKMFFSLLDAVANDRLDQVERLCNNNYLINCCKEDGTTALMVAAEAGRYFITKALLKANAHKDRQNMKGETALMMACKNGHSHIAKLLLEHGANFALTNADGINVLRIVNQYVTHPKIHDILIEHIVRVVSQFESGARSQVKHIAQIKYALFPIQCFSLNEGPKYSIHFHYHWKLESPEKNGNQNLLFIARAAINTSSVQCQFDADTLVHNIFINGVKQDFFNQNISSVFKVTGLKNGSNKVHIVTDHYPESELKLIVCAYKVHRRMICFPTQKLKSE</sequence>
<dbReference type="InterPro" id="IPR000953">
    <property type="entry name" value="Chromo/chromo_shadow_dom"/>
</dbReference>
<evidence type="ECO:0000256" key="2">
    <source>
        <dbReference type="ARBA" id="ARBA00004613"/>
    </source>
</evidence>
<dbReference type="PANTHER" id="PTHR24141">
    <property type="entry name" value="2-5A-DEPENDENT RIBONUCLEASE"/>
    <property type="match status" value="1"/>
</dbReference>
<dbReference type="CDD" id="cd00024">
    <property type="entry name" value="CD_CSD"/>
    <property type="match status" value="1"/>
</dbReference>
<evidence type="ECO:0000256" key="11">
    <source>
        <dbReference type="ARBA" id="ARBA00023298"/>
    </source>
</evidence>
<keyword evidence="5" id="KW-1052">Target cell membrane</keyword>
<feature type="repeat" description="ANK" evidence="12">
    <location>
        <begin position="446"/>
        <end position="478"/>
    </location>
</feature>
<dbReference type="GO" id="GO:0044218">
    <property type="term" value="C:other organism cell membrane"/>
    <property type="evidence" value="ECO:0007669"/>
    <property type="project" value="UniProtKB-KW"/>
</dbReference>
<dbReference type="InterPro" id="IPR016197">
    <property type="entry name" value="Chromo-like_dom_sf"/>
</dbReference>
<comment type="caution">
    <text evidence="15">The sequence shown here is derived from an EMBL/GenBank/DDBJ whole genome shotgun (WGS) entry which is preliminary data.</text>
</comment>
<dbReference type="PROSITE" id="PS50013">
    <property type="entry name" value="CHROMO_2"/>
    <property type="match status" value="1"/>
</dbReference>
<dbReference type="Pfam" id="PF12796">
    <property type="entry name" value="Ank_2"/>
    <property type="match status" value="1"/>
</dbReference>
<dbReference type="PROSITE" id="PS50297">
    <property type="entry name" value="ANK_REP_REGION"/>
    <property type="match status" value="1"/>
</dbReference>
<keyword evidence="9" id="KW-0638">Presynaptic neurotoxin</keyword>
<evidence type="ECO:0000256" key="1">
    <source>
        <dbReference type="ARBA" id="ARBA00004175"/>
    </source>
</evidence>
<feature type="domain" description="Chromo" evidence="14">
    <location>
        <begin position="39"/>
        <end position="98"/>
    </location>
</feature>
<proteinExistence type="predicted"/>
<evidence type="ECO:0000256" key="3">
    <source>
        <dbReference type="ARBA" id="ARBA00022483"/>
    </source>
</evidence>
<dbReference type="PANTHER" id="PTHR24141:SF1">
    <property type="entry name" value="2-5A-DEPENDENT RIBONUCLEASE"/>
    <property type="match status" value="1"/>
</dbReference>
<dbReference type="InterPro" id="IPR002110">
    <property type="entry name" value="Ankyrin_rpt"/>
</dbReference>
<keyword evidence="7" id="KW-0528">Neurotoxin</keyword>
<dbReference type="GO" id="GO:0090729">
    <property type="term" value="F:toxin activity"/>
    <property type="evidence" value="ECO:0007669"/>
    <property type="project" value="UniProtKB-KW"/>
</dbReference>
<dbReference type="GO" id="GO:0005576">
    <property type="term" value="C:extracellular region"/>
    <property type="evidence" value="ECO:0007669"/>
    <property type="project" value="UniProtKB-SubCell"/>
</dbReference>
<comment type="subcellular location">
    <subcellularLocation>
        <location evidence="2">Secreted</location>
    </subcellularLocation>
    <subcellularLocation>
        <location evidence="1">Target cell membrane</location>
    </subcellularLocation>
</comment>
<dbReference type="Pfam" id="PF00385">
    <property type="entry name" value="Chromo"/>
    <property type="match status" value="1"/>
</dbReference>
<gene>
    <name evidence="15" type="ORF">LARSCL_LOCUS19686</name>
</gene>
<feature type="repeat" description="ANK" evidence="12">
    <location>
        <begin position="413"/>
        <end position="445"/>
    </location>
</feature>
<keyword evidence="16" id="KW-1185">Reference proteome</keyword>
<accession>A0AAV2BKA5</accession>
<evidence type="ECO:0000256" key="7">
    <source>
        <dbReference type="ARBA" id="ARBA00022699"/>
    </source>
</evidence>
<protein>
    <recommendedName>
        <fullName evidence="14">Chromo domain-containing protein</fullName>
    </recommendedName>
</protein>
<dbReference type="InterPro" id="IPR036770">
    <property type="entry name" value="Ankyrin_rpt-contain_sf"/>
</dbReference>
<dbReference type="EMBL" id="CAXIEN010000391">
    <property type="protein sequence ID" value="CAL1296211.1"/>
    <property type="molecule type" value="Genomic_DNA"/>
</dbReference>
<dbReference type="SMART" id="SM00248">
    <property type="entry name" value="ANK"/>
    <property type="match status" value="2"/>
</dbReference>
<evidence type="ECO:0000259" key="14">
    <source>
        <dbReference type="PROSITE" id="PS50013"/>
    </source>
</evidence>
<organism evidence="15 16">
    <name type="scientific">Larinioides sclopetarius</name>
    <dbReference type="NCBI Taxonomy" id="280406"/>
    <lineage>
        <taxon>Eukaryota</taxon>
        <taxon>Metazoa</taxon>
        <taxon>Ecdysozoa</taxon>
        <taxon>Arthropoda</taxon>
        <taxon>Chelicerata</taxon>
        <taxon>Arachnida</taxon>
        <taxon>Araneae</taxon>
        <taxon>Araneomorphae</taxon>
        <taxon>Entelegynae</taxon>
        <taxon>Araneoidea</taxon>
        <taxon>Araneidae</taxon>
        <taxon>Larinioides</taxon>
    </lineage>
</organism>
<evidence type="ECO:0000313" key="15">
    <source>
        <dbReference type="EMBL" id="CAL1296211.1"/>
    </source>
</evidence>
<dbReference type="SUPFAM" id="SSF54160">
    <property type="entry name" value="Chromo domain-like"/>
    <property type="match status" value="1"/>
</dbReference>
<keyword evidence="4" id="KW-0964">Secreted</keyword>
<dbReference type="SMART" id="SM00298">
    <property type="entry name" value="CHROMO"/>
    <property type="match status" value="1"/>
</dbReference>
<reference evidence="15 16" key="1">
    <citation type="submission" date="2024-04" db="EMBL/GenBank/DDBJ databases">
        <authorList>
            <person name="Rising A."/>
            <person name="Reimegard J."/>
            <person name="Sonavane S."/>
            <person name="Akerstrom W."/>
            <person name="Nylinder S."/>
            <person name="Hedman E."/>
            <person name="Kallberg Y."/>
        </authorList>
    </citation>
    <scope>NUCLEOTIDE SEQUENCE [LARGE SCALE GENOMIC DNA]</scope>
</reference>
<evidence type="ECO:0000256" key="4">
    <source>
        <dbReference type="ARBA" id="ARBA00022525"/>
    </source>
</evidence>
<dbReference type="GO" id="GO:0006887">
    <property type="term" value="P:exocytosis"/>
    <property type="evidence" value="ECO:0007669"/>
    <property type="project" value="UniProtKB-KW"/>
</dbReference>
<dbReference type="GO" id="GO:0003723">
    <property type="term" value="F:RNA binding"/>
    <property type="evidence" value="ECO:0007669"/>
    <property type="project" value="TreeGrafter"/>
</dbReference>
<keyword evidence="8" id="KW-0677">Repeat</keyword>
<keyword evidence="6" id="KW-0800">Toxin</keyword>
<keyword evidence="3" id="KW-0268">Exocytosis</keyword>
<evidence type="ECO:0000256" key="12">
    <source>
        <dbReference type="PROSITE-ProRule" id="PRU00023"/>
    </source>
</evidence>
<evidence type="ECO:0000256" key="13">
    <source>
        <dbReference type="SAM" id="MobiDB-lite"/>
    </source>
</evidence>
<dbReference type="PROSITE" id="PS50088">
    <property type="entry name" value="ANK_REPEAT"/>
    <property type="match status" value="2"/>
</dbReference>
<dbReference type="SUPFAM" id="SSF48403">
    <property type="entry name" value="Ankyrin repeat"/>
    <property type="match status" value="1"/>
</dbReference>
<dbReference type="GO" id="GO:0044231">
    <property type="term" value="C:host cell presynaptic membrane"/>
    <property type="evidence" value="ECO:0007669"/>
    <property type="project" value="UniProtKB-KW"/>
</dbReference>
<dbReference type="GO" id="GO:0004540">
    <property type="term" value="F:RNA nuclease activity"/>
    <property type="evidence" value="ECO:0007669"/>
    <property type="project" value="TreeGrafter"/>
</dbReference>
<evidence type="ECO:0000256" key="9">
    <source>
        <dbReference type="ARBA" id="ARBA00023028"/>
    </source>
</evidence>
<evidence type="ECO:0000256" key="6">
    <source>
        <dbReference type="ARBA" id="ARBA00022656"/>
    </source>
</evidence>
<evidence type="ECO:0000256" key="10">
    <source>
        <dbReference type="ARBA" id="ARBA00023043"/>
    </source>
</evidence>
<dbReference type="AlphaFoldDB" id="A0AAV2BKA5"/>
<keyword evidence="11" id="KW-1053">Target membrane</keyword>
<name>A0AAV2BKA5_9ARAC</name>